<feature type="compositionally biased region" description="Basic and acidic residues" evidence="1">
    <location>
        <begin position="321"/>
        <end position="340"/>
    </location>
</feature>
<keyword evidence="2" id="KW-0812">Transmembrane</keyword>
<feature type="transmembrane region" description="Helical" evidence="2">
    <location>
        <begin position="183"/>
        <end position="203"/>
    </location>
</feature>
<comment type="caution">
    <text evidence="3">The sequence shown here is derived from an EMBL/GenBank/DDBJ whole genome shotgun (WGS) entry which is preliminary data.</text>
</comment>
<keyword evidence="2" id="KW-0472">Membrane</keyword>
<evidence type="ECO:0000256" key="2">
    <source>
        <dbReference type="SAM" id="Phobius"/>
    </source>
</evidence>
<dbReference type="Proteomes" id="UP000326924">
    <property type="component" value="Unassembled WGS sequence"/>
</dbReference>
<evidence type="ECO:0000313" key="4">
    <source>
        <dbReference type="Proteomes" id="UP000326924"/>
    </source>
</evidence>
<sequence length="340" mass="38106">MAANVTAAAVAKCTITSNPDVAGIGVRISTYAITGLAILLDTLGDAELQAWFRRVIFHNKIGAARLREDYKELHDSFRTALGISGITMILTAVIQSGLKALSLYHAICLMFYILLIFVPFFFGCLRSPGKKGTMLIYIIASLACEGWMLYFVLNAETFGGQCNAEVWAATAQFDGRGINRNGLLGVTITLMVFSAASLGYVVFPRRTRSKWRKHWLRILADRTLLVLIWCFWIYFTVWLEQIIAKAKYVTAGEKDWTYGQMLAIATLLGPLFEFCSLIRKWYRDPGEPVEEDQREEERVAVEQAQELDEELGRAGGSAEVDVEKGHHVQTEVKRESTISE</sequence>
<name>A0A5J5EC72_9PEZI</name>
<dbReference type="EMBL" id="VXIS01000569">
    <property type="protein sequence ID" value="KAA8892850.1"/>
    <property type="molecule type" value="Genomic_DNA"/>
</dbReference>
<keyword evidence="4" id="KW-1185">Reference proteome</keyword>
<protein>
    <submittedName>
        <fullName evidence="3">Uncharacterized protein</fullName>
    </submittedName>
</protein>
<proteinExistence type="predicted"/>
<dbReference type="OrthoDB" id="5427664at2759"/>
<accession>A0A5J5EC72</accession>
<gene>
    <name evidence="3" type="ORF">FN846DRAFT_609590</name>
</gene>
<organism evidence="3 4">
    <name type="scientific">Sphaerosporella brunnea</name>
    <dbReference type="NCBI Taxonomy" id="1250544"/>
    <lineage>
        <taxon>Eukaryota</taxon>
        <taxon>Fungi</taxon>
        <taxon>Dikarya</taxon>
        <taxon>Ascomycota</taxon>
        <taxon>Pezizomycotina</taxon>
        <taxon>Pezizomycetes</taxon>
        <taxon>Pezizales</taxon>
        <taxon>Pyronemataceae</taxon>
        <taxon>Sphaerosporella</taxon>
    </lineage>
</organism>
<feature type="transmembrane region" description="Helical" evidence="2">
    <location>
        <begin position="224"/>
        <end position="244"/>
    </location>
</feature>
<evidence type="ECO:0000256" key="1">
    <source>
        <dbReference type="SAM" id="MobiDB-lite"/>
    </source>
</evidence>
<dbReference type="AlphaFoldDB" id="A0A5J5EC72"/>
<feature type="transmembrane region" description="Helical" evidence="2">
    <location>
        <begin position="256"/>
        <end position="278"/>
    </location>
</feature>
<dbReference type="InParanoid" id="A0A5J5EC72"/>
<feature type="transmembrane region" description="Helical" evidence="2">
    <location>
        <begin position="77"/>
        <end position="97"/>
    </location>
</feature>
<reference evidence="3 4" key="1">
    <citation type="submission" date="2019-09" db="EMBL/GenBank/DDBJ databases">
        <title>Draft genome of the ectomycorrhizal ascomycete Sphaerosporella brunnea.</title>
        <authorList>
            <consortium name="DOE Joint Genome Institute"/>
            <person name="Benucci G.M."/>
            <person name="Marozzi G."/>
            <person name="Antonielli L."/>
            <person name="Sanchez S."/>
            <person name="Marco P."/>
            <person name="Wang X."/>
            <person name="Falini L.B."/>
            <person name="Barry K."/>
            <person name="Haridas S."/>
            <person name="Lipzen A."/>
            <person name="Labutti K."/>
            <person name="Grigoriev I.V."/>
            <person name="Murat C."/>
            <person name="Martin F."/>
            <person name="Albertini E."/>
            <person name="Donnini D."/>
            <person name="Bonito G."/>
        </authorList>
    </citation>
    <scope>NUCLEOTIDE SEQUENCE [LARGE SCALE GENOMIC DNA]</scope>
    <source>
        <strain evidence="3 4">Sb_GMNB300</strain>
    </source>
</reference>
<evidence type="ECO:0000313" key="3">
    <source>
        <dbReference type="EMBL" id="KAA8892850.1"/>
    </source>
</evidence>
<feature type="transmembrane region" description="Helical" evidence="2">
    <location>
        <begin position="103"/>
        <end position="122"/>
    </location>
</feature>
<feature type="transmembrane region" description="Helical" evidence="2">
    <location>
        <begin position="134"/>
        <end position="153"/>
    </location>
</feature>
<feature type="region of interest" description="Disordered" evidence="1">
    <location>
        <begin position="288"/>
        <end position="340"/>
    </location>
</feature>
<keyword evidence="2" id="KW-1133">Transmembrane helix</keyword>